<dbReference type="NCBIfam" id="TIGR01557">
    <property type="entry name" value="myb_SHAQKYF"/>
    <property type="match status" value="1"/>
</dbReference>
<dbReference type="PROSITE" id="PS50110">
    <property type="entry name" value="RESPONSE_REGULATORY"/>
    <property type="match status" value="1"/>
</dbReference>
<dbReference type="PIRSF" id="PIRSF036392">
    <property type="entry name" value="RR_ARR_type-B"/>
    <property type="match status" value="1"/>
</dbReference>
<keyword evidence="5" id="KW-0902">Two-component regulatory system</keyword>
<keyword evidence="7" id="KW-0238">DNA-binding</keyword>
<dbReference type="GO" id="GO:0003700">
    <property type="term" value="F:DNA-binding transcription factor activity"/>
    <property type="evidence" value="ECO:0007669"/>
    <property type="project" value="InterPro"/>
</dbReference>
<dbReference type="SMART" id="SM00448">
    <property type="entry name" value="REC"/>
    <property type="match status" value="1"/>
</dbReference>
<feature type="domain" description="Response regulatory" evidence="13">
    <location>
        <begin position="23"/>
        <end position="138"/>
    </location>
</feature>
<feature type="modified residue" description="4-aspartylphosphate" evidence="11">
    <location>
        <position position="74"/>
    </location>
</feature>
<dbReference type="SUPFAM" id="SSF46689">
    <property type="entry name" value="Homeodomain-like"/>
    <property type="match status" value="1"/>
</dbReference>
<evidence type="ECO:0000256" key="1">
    <source>
        <dbReference type="ARBA" id="ARBA00004123"/>
    </source>
</evidence>
<keyword evidence="6" id="KW-0805">Transcription regulation</keyword>
<dbReference type="CDD" id="cd17584">
    <property type="entry name" value="REC_typeB_ARR-like"/>
    <property type="match status" value="1"/>
</dbReference>
<evidence type="ECO:0000256" key="5">
    <source>
        <dbReference type="ARBA" id="ARBA00023012"/>
    </source>
</evidence>
<protein>
    <recommendedName>
        <fullName evidence="13">Response regulatory domain-containing protein</fullName>
    </recommendedName>
</protein>
<dbReference type="FunFam" id="1.10.10.60:FF:000007">
    <property type="entry name" value="Two-component response regulator"/>
    <property type="match status" value="1"/>
</dbReference>
<dbReference type="Pfam" id="PF00249">
    <property type="entry name" value="Myb_DNA-binding"/>
    <property type="match status" value="1"/>
</dbReference>
<dbReference type="InterPro" id="IPR009057">
    <property type="entry name" value="Homeodomain-like_sf"/>
</dbReference>
<reference evidence="14 15" key="1">
    <citation type="submission" date="2019-05" db="EMBL/GenBank/DDBJ databases">
        <title>Mikania micrantha, genome provides insights into the molecular mechanism of rapid growth.</title>
        <authorList>
            <person name="Liu B."/>
        </authorList>
    </citation>
    <scope>NUCLEOTIDE SEQUENCE [LARGE SCALE GENOMIC DNA]</scope>
    <source>
        <strain evidence="14">NLD-2019</strain>
        <tissue evidence="14">Leaf</tissue>
    </source>
</reference>
<dbReference type="GO" id="GO:0009736">
    <property type="term" value="P:cytokinin-activated signaling pathway"/>
    <property type="evidence" value="ECO:0007669"/>
    <property type="project" value="UniProtKB-KW"/>
</dbReference>
<dbReference type="InterPro" id="IPR045279">
    <property type="entry name" value="ARR-like"/>
</dbReference>
<dbReference type="Proteomes" id="UP000326396">
    <property type="component" value="Linkage Group LG16"/>
</dbReference>
<dbReference type="FunFam" id="3.40.50.2300:FF:000408">
    <property type="entry name" value="Two-component response regulator"/>
    <property type="match status" value="1"/>
</dbReference>
<dbReference type="InterPro" id="IPR011006">
    <property type="entry name" value="CheY-like_superfamily"/>
</dbReference>
<evidence type="ECO:0000256" key="8">
    <source>
        <dbReference type="ARBA" id="ARBA00023159"/>
    </source>
</evidence>
<dbReference type="GO" id="GO:0003677">
    <property type="term" value="F:DNA binding"/>
    <property type="evidence" value="ECO:0007669"/>
    <property type="project" value="UniProtKB-KW"/>
</dbReference>
<evidence type="ECO:0000256" key="3">
    <source>
        <dbReference type="ARBA" id="ARBA00022553"/>
    </source>
</evidence>
<evidence type="ECO:0000313" key="15">
    <source>
        <dbReference type="Proteomes" id="UP000326396"/>
    </source>
</evidence>
<feature type="region of interest" description="Disordered" evidence="12">
    <location>
        <begin position="164"/>
        <end position="200"/>
    </location>
</feature>
<dbReference type="Gene3D" id="3.40.50.2300">
    <property type="match status" value="1"/>
</dbReference>
<evidence type="ECO:0000256" key="2">
    <source>
        <dbReference type="ARBA" id="ARBA00006015"/>
    </source>
</evidence>
<keyword evidence="3 11" id="KW-0597">Phosphoprotein</keyword>
<dbReference type="PANTHER" id="PTHR43874">
    <property type="entry name" value="TWO-COMPONENT RESPONSE REGULATOR"/>
    <property type="match status" value="1"/>
</dbReference>
<name>A0A5N6NXX4_9ASTR</name>
<evidence type="ECO:0000256" key="10">
    <source>
        <dbReference type="ARBA" id="ARBA00023242"/>
    </source>
</evidence>
<dbReference type="SUPFAM" id="SSF52172">
    <property type="entry name" value="CheY-like"/>
    <property type="match status" value="1"/>
</dbReference>
<keyword evidence="8" id="KW-0010">Activator</keyword>
<dbReference type="Gene3D" id="1.10.10.60">
    <property type="entry name" value="Homeodomain-like"/>
    <property type="match status" value="1"/>
</dbReference>
<evidence type="ECO:0000256" key="12">
    <source>
        <dbReference type="SAM" id="MobiDB-lite"/>
    </source>
</evidence>
<dbReference type="AlphaFoldDB" id="A0A5N6NXX4"/>
<organism evidence="14 15">
    <name type="scientific">Mikania micrantha</name>
    <name type="common">bitter vine</name>
    <dbReference type="NCBI Taxonomy" id="192012"/>
    <lineage>
        <taxon>Eukaryota</taxon>
        <taxon>Viridiplantae</taxon>
        <taxon>Streptophyta</taxon>
        <taxon>Embryophyta</taxon>
        <taxon>Tracheophyta</taxon>
        <taxon>Spermatophyta</taxon>
        <taxon>Magnoliopsida</taxon>
        <taxon>eudicotyledons</taxon>
        <taxon>Gunneridae</taxon>
        <taxon>Pentapetalae</taxon>
        <taxon>asterids</taxon>
        <taxon>campanulids</taxon>
        <taxon>Asterales</taxon>
        <taxon>Asteraceae</taxon>
        <taxon>Asteroideae</taxon>
        <taxon>Heliantheae alliance</taxon>
        <taxon>Eupatorieae</taxon>
        <taxon>Mikania</taxon>
    </lineage>
</organism>
<dbReference type="InterPro" id="IPR001789">
    <property type="entry name" value="Sig_transdc_resp-reg_receiver"/>
</dbReference>
<comment type="subcellular location">
    <subcellularLocation>
        <location evidence="1">Nucleus</location>
    </subcellularLocation>
</comment>
<keyword evidence="9" id="KW-0804">Transcription</keyword>
<keyword evidence="15" id="KW-1185">Reference proteome</keyword>
<gene>
    <name evidence="14" type="ORF">E3N88_16122</name>
</gene>
<evidence type="ECO:0000256" key="9">
    <source>
        <dbReference type="ARBA" id="ARBA00023163"/>
    </source>
</evidence>
<keyword evidence="10" id="KW-0539">Nucleus</keyword>
<dbReference type="PANTHER" id="PTHR43874:SF144">
    <property type="entry name" value="HOMEODOMAIN-LIKE, CHEY-LIKE SUPERFAMILY-RELATED"/>
    <property type="match status" value="1"/>
</dbReference>
<comment type="similarity">
    <text evidence="2">Belongs to the ARR family. Type-B subfamily.</text>
</comment>
<evidence type="ECO:0000259" key="13">
    <source>
        <dbReference type="PROSITE" id="PS50110"/>
    </source>
</evidence>
<sequence>MPAASWKSAGAGSVPDKFPAGLRVLVVDDDPTCLMIIEKMLKKCNYEAIICNKAEFGLSLLRENKNRCDIVLSDVHMPNMDGFKLLQHIELEMDLPVIMMSADDSKSIVMKGVTHGACDYIIKPVRIESLRNIWQHVVRRRQHKWKHFDPLTCAYDVDQRHNVSEDVNHTSSENDERNSRNAKRRIDDEDGSKERDESSSYKKPRVIWTMKLHQQFVAAVNQLGVDKAVPKKILELMNAPGITRESIASHLQANPTNYNLS</sequence>
<dbReference type="Pfam" id="PF00072">
    <property type="entry name" value="Response_reg"/>
    <property type="match status" value="1"/>
</dbReference>
<evidence type="ECO:0000256" key="4">
    <source>
        <dbReference type="ARBA" id="ARBA00022864"/>
    </source>
</evidence>
<dbReference type="InterPro" id="IPR017053">
    <property type="entry name" value="Response_reg_B-typ_pln"/>
</dbReference>
<evidence type="ECO:0000256" key="6">
    <source>
        <dbReference type="ARBA" id="ARBA00023015"/>
    </source>
</evidence>
<dbReference type="GO" id="GO:0000160">
    <property type="term" value="P:phosphorelay signal transduction system"/>
    <property type="evidence" value="ECO:0007669"/>
    <property type="project" value="UniProtKB-KW"/>
</dbReference>
<comment type="caution">
    <text evidence="14">The sequence shown here is derived from an EMBL/GenBank/DDBJ whole genome shotgun (WGS) entry which is preliminary data.</text>
</comment>
<dbReference type="OrthoDB" id="60033at2759"/>
<evidence type="ECO:0000256" key="7">
    <source>
        <dbReference type="ARBA" id="ARBA00023125"/>
    </source>
</evidence>
<evidence type="ECO:0000313" key="14">
    <source>
        <dbReference type="EMBL" id="KAD5508419.1"/>
    </source>
</evidence>
<dbReference type="InterPro" id="IPR001005">
    <property type="entry name" value="SANT/Myb"/>
</dbReference>
<proteinExistence type="inferred from homology"/>
<keyword evidence="4" id="KW-0932">Cytokinin signaling pathway</keyword>
<dbReference type="GO" id="GO:0005634">
    <property type="term" value="C:nucleus"/>
    <property type="evidence" value="ECO:0007669"/>
    <property type="project" value="UniProtKB-SubCell"/>
</dbReference>
<evidence type="ECO:0000256" key="11">
    <source>
        <dbReference type="PROSITE-ProRule" id="PRU00169"/>
    </source>
</evidence>
<accession>A0A5N6NXX4</accession>
<dbReference type="EMBL" id="SZYD01000008">
    <property type="protein sequence ID" value="KAD5508419.1"/>
    <property type="molecule type" value="Genomic_DNA"/>
</dbReference>
<dbReference type="InterPro" id="IPR006447">
    <property type="entry name" value="Myb_dom_plants"/>
</dbReference>